<gene>
    <name evidence="7" type="ORF">SAMN04489714_1878</name>
</gene>
<organism evidence="7 8">
    <name type="scientific">Schaalia radingae</name>
    <dbReference type="NCBI Taxonomy" id="131110"/>
    <lineage>
        <taxon>Bacteria</taxon>
        <taxon>Bacillati</taxon>
        <taxon>Actinomycetota</taxon>
        <taxon>Actinomycetes</taxon>
        <taxon>Actinomycetales</taxon>
        <taxon>Actinomycetaceae</taxon>
        <taxon>Schaalia</taxon>
    </lineage>
</organism>
<keyword evidence="2 3" id="KW-0560">Oxidoreductase</keyword>
<dbReference type="PIRSF" id="PIRSF036492">
    <property type="entry name" value="ALDH"/>
    <property type="match status" value="1"/>
</dbReference>
<feature type="domain" description="Aldehyde dehydrogenase" evidence="6">
    <location>
        <begin position="2"/>
        <end position="441"/>
    </location>
</feature>
<dbReference type="InterPro" id="IPR016161">
    <property type="entry name" value="Ald_DH/histidinol_DH"/>
</dbReference>
<dbReference type="Gene3D" id="3.40.605.10">
    <property type="entry name" value="Aldehyde Dehydrogenase, Chain A, domain 1"/>
    <property type="match status" value="1"/>
</dbReference>
<evidence type="ECO:0000259" key="6">
    <source>
        <dbReference type="Pfam" id="PF00171"/>
    </source>
</evidence>
<dbReference type="RefSeq" id="WP_092649151.1">
    <property type="nucleotide sequence ID" value="NZ_LT629792.1"/>
</dbReference>
<dbReference type="Gene3D" id="3.40.309.10">
    <property type="entry name" value="Aldehyde Dehydrogenase, Chain A, domain 2"/>
    <property type="match status" value="1"/>
</dbReference>
<sequence length="470" mass="52769">MARTKQEEIHEAVTRAREFFFTGKTRDLSYRKRTLAAFEKSVRAHERDILDALHADLNKSDTESFMTEISLVLDEIKFMRRHLSCMAAPHYKIPALSQMPGVLSVTYEPFGVALVMSPWNYPFQLTMCPLAAAIAAGNTVVIKPSAYSPATSRLIRQMCEEIFEDGYVSVIEGGRKENSALLDEKFDFIFFTGSPNVGKVVMRAAAEHLTPVVLELGGKSPCFVDKTADIEKTAKRILFGKLTNGGQTCVGVDFVYVHRDVKDQLIEALRRGIDSALPTEEYRRNSFAKVIHPKHFKRLSGLLEGQRLITSKSRDAKPADVTLEDTQQIIPVLVDDPEWDSPVMQEEIFGPILPIKEFTDIEDVLTDYQDRDKPLALYIFTRKKRFAQRVVEAISSGGVCINDTLLHMSSSKAPFGGVGNSGMGNYHGASGFRTLSHERTVLHKSWCFDIPVRHHPYDSKSFSFLKKILG</sequence>
<evidence type="ECO:0000256" key="5">
    <source>
        <dbReference type="RuleBase" id="RU003345"/>
    </source>
</evidence>
<evidence type="ECO:0000313" key="8">
    <source>
        <dbReference type="Proteomes" id="UP000198976"/>
    </source>
</evidence>
<dbReference type="InterPro" id="IPR016160">
    <property type="entry name" value="Ald_DH_CS_CYS"/>
</dbReference>
<proteinExistence type="inferred from homology"/>
<reference evidence="7 8" key="1">
    <citation type="submission" date="2016-10" db="EMBL/GenBank/DDBJ databases">
        <authorList>
            <person name="Varghese N."/>
            <person name="Submissions S."/>
        </authorList>
    </citation>
    <scope>NUCLEOTIDE SEQUENCE [LARGE SCALE GENOMIC DNA]</scope>
    <source>
        <strain evidence="7 8">DSM 9169</strain>
    </source>
</reference>
<dbReference type="InterPro" id="IPR015590">
    <property type="entry name" value="Aldehyde_DH_dom"/>
</dbReference>
<dbReference type="InterPro" id="IPR016162">
    <property type="entry name" value="Ald_DH_N"/>
</dbReference>
<dbReference type="PANTHER" id="PTHR43570">
    <property type="entry name" value="ALDEHYDE DEHYDROGENASE"/>
    <property type="match status" value="1"/>
</dbReference>
<name>A0ABY0VB71_9ACTO</name>
<evidence type="ECO:0000313" key="7">
    <source>
        <dbReference type="EMBL" id="SDU05374.1"/>
    </source>
</evidence>
<dbReference type="InterPro" id="IPR012394">
    <property type="entry name" value="Aldehyde_DH_NAD(P)"/>
</dbReference>
<dbReference type="Proteomes" id="UP000198976">
    <property type="component" value="Chromosome I"/>
</dbReference>
<dbReference type="InterPro" id="IPR016163">
    <property type="entry name" value="Ald_DH_C"/>
</dbReference>
<dbReference type="SUPFAM" id="SSF53720">
    <property type="entry name" value="ALDH-like"/>
    <property type="match status" value="1"/>
</dbReference>
<dbReference type="InterPro" id="IPR029510">
    <property type="entry name" value="Ald_DH_CS_GLU"/>
</dbReference>
<evidence type="ECO:0000256" key="1">
    <source>
        <dbReference type="ARBA" id="ARBA00009986"/>
    </source>
</evidence>
<dbReference type="Pfam" id="PF00171">
    <property type="entry name" value="Aldedh"/>
    <property type="match status" value="1"/>
</dbReference>
<comment type="similarity">
    <text evidence="1 3 5">Belongs to the aldehyde dehydrogenase family.</text>
</comment>
<accession>A0ABY0VB71</accession>
<feature type="active site" evidence="4">
    <location>
        <position position="215"/>
    </location>
</feature>
<protein>
    <recommendedName>
        <fullName evidence="3">Aldehyde dehydrogenase</fullName>
    </recommendedName>
</protein>
<evidence type="ECO:0000256" key="4">
    <source>
        <dbReference type="PROSITE-ProRule" id="PRU10007"/>
    </source>
</evidence>
<dbReference type="PROSITE" id="PS00687">
    <property type="entry name" value="ALDEHYDE_DEHYDR_GLU"/>
    <property type="match status" value="1"/>
</dbReference>
<dbReference type="PROSITE" id="PS00070">
    <property type="entry name" value="ALDEHYDE_DEHYDR_CYS"/>
    <property type="match status" value="1"/>
</dbReference>
<dbReference type="EMBL" id="LT629792">
    <property type="protein sequence ID" value="SDU05374.1"/>
    <property type="molecule type" value="Genomic_DNA"/>
</dbReference>
<evidence type="ECO:0000256" key="3">
    <source>
        <dbReference type="PIRNR" id="PIRNR036492"/>
    </source>
</evidence>
<evidence type="ECO:0000256" key="2">
    <source>
        <dbReference type="ARBA" id="ARBA00023002"/>
    </source>
</evidence>
<dbReference type="PANTHER" id="PTHR43570:SF16">
    <property type="entry name" value="ALDEHYDE DEHYDROGENASE TYPE III, ISOFORM Q"/>
    <property type="match status" value="1"/>
</dbReference>
<keyword evidence="8" id="KW-1185">Reference proteome</keyword>